<evidence type="ECO:0000256" key="1">
    <source>
        <dbReference type="SAM" id="MobiDB-lite"/>
    </source>
</evidence>
<gene>
    <name evidence="2" type="ORF">M422DRAFT_35590</name>
</gene>
<organism evidence="2 3">
    <name type="scientific">Sphaerobolus stellatus (strain SS14)</name>
    <dbReference type="NCBI Taxonomy" id="990650"/>
    <lineage>
        <taxon>Eukaryota</taxon>
        <taxon>Fungi</taxon>
        <taxon>Dikarya</taxon>
        <taxon>Basidiomycota</taxon>
        <taxon>Agaricomycotina</taxon>
        <taxon>Agaricomycetes</taxon>
        <taxon>Phallomycetidae</taxon>
        <taxon>Geastrales</taxon>
        <taxon>Sphaerobolaceae</taxon>
        <taxon>Sphaerobolus</taxon>
    </lineage>
</organism>
<feature type="compositionally biased region" description="Basic and acidic residues" evidence="1">
    <location>
        <begin position="91"/>
        <end position="106"/>
    </location>
</feature>
<dbReference type="AlphaFoldDB" id="A0A0C9TSF5"/>
<name>A0A0C9TSF5_SPHS4</name>
<evidence type="ECO:0000313" key="3">
    <source>
        <dbReference type="Proteomes" id="UP000054279"/>
    </source>
</evidence>
<proteinExistence type="predicted"/>
<dbReference type="HOGENOM" id="CLU_161532_0_0_1"/>
<reference evidence="2 3" key="1">
    <citation type="submission" date="2014-06" db="EMBL/GenBank/DDBJ databases">
        <title>Evolutionary Origins and Diversification of the Mycorrhizal Mutualists.</title>
        <authorList>
            <consortium name="DOE Joint Genome Institute"/>
            <consortium name="Mycorrhizal Genomics Consortium"/>
            <person name="Kohler A."/>
            <person name="Kuo A."/>
            <person name="Nagy L.G."/>
            <person name="Floudas D."/>
            <person name="Copeland A."/>
            <person name="Barry K.W."/>
            <person name="Cichocki N."/>
            <person name="Veneault-Fourrey C."/>
            <person name="LaButti K."/>
            <person name="Lindquist E.A."/>
            <person name="Lipzen A."/>
            <person name="Lundell T."/>
            <person name="Morin E."/>
            <person name="Murat C."/>
            <person name="Riley R."/>
            <person name="Ohm R."/>
            <person name="Sun H."/>
            <person name="Tunlid A."/>
            <person name="Henrissat B."/>
            <person name="Grigoriev I.V."/>
            <person name="Hibbett D.S."/>
            <person name="Martin F."/>
        </authorList>
    </citation>
    <scope>NUCLEOTIDE SEQUENCE [LARGE SCALE GENOMIC DNA]</scope>
    <source>
        <strain evidence="2 3">SS14</strain>
    </source>
</reference>
<sequence length="127" mass="14762">MDAVQTHETYWQEPPSLYTFPRMALQNQERPARSYRYDHSTLSDEDILASTQWPGRQNPLFQSGRAKICSFSDCPLPNKLVLKDNLKEHERTFHKVQDSQHHDNKRRDTKRRYQPFPTASGSGSGTA</sequence>
<accession>A0A0C9TSF5</accession>
<feature type="region of interest" description="Disordered" evidence="1">
    <location>
        <begin position="91"/>
        <end position="127"/>
    </location>
</feature>
<dbReference type="EMBL" id="KN837216">
    <property type="protein sequence ID" value="KIJ33213.1"/>
    <property type="molecule type" value="Genomic_DNA"/>
</dbReference>
<dbReference type="Proteomes" id="UP000054279">
    <property type="component" value="Unassembled WGS sequence"/>
</dbReference>
<keyword evidence="3" id="KW-1185">Reference proteome</keyword>
<protein>
    <submittedName>
        <fullName evidence="2">Uncharacterized protein</fullName>
    </submittedName>
</protein>
<evidence type="ECO:0000313" key="2">
    <source>
        <dbReference type="EMBL" id="KIJ33213.1"/>
    </source>
</evidence>